<dbReference type="InterPro" id="IPR041682">
    <property type="entry name" value="AAA_14"/>
</dbReference>
<feature type="domain" description="AAA+ ATPase" evidence="1">
    <location>
        <begin position="33"/>
        <end position="149"/>
    </location>
</feature>
<dbReference type="SMART" id="SM00382">
    <property type="entry name" value="AAA"/>
    <property type="match status" value="1"/>
</dbReference>
<dbReference type="PANTHER" id="PTHR42990:SF1">
    <property type="entry name" value="AAA+ ATPASE DOMAIN-CONTAINING PROTEIN"/>
    <property type="match status" value="1"/>
</dbReference>
<dbReference type="Proteomes" id="UP000294614">
    <property type="component" value="Unassembled WGS sequence"/>
</dbReference>
<organism evidence="2 3">
    <name type="scientific">Seleniivibrio woodruffii</name>
    <dbReference type="NCBI Taxonomy" id="1078050"/>
    <lineage>
        <taxon>Bacteria</taxon>
        <taxon>Pseudomonadati</taxon>
        <taxon>Deferribacterota</taxon>
        <taxon>Deferribacteres</taxon>
        <taxon>Deferribacterales</taxon>
        <taxon>Geovibrionaceae</taxon>
        <taxon>Seleniivibrio</taxon>
    </lineage>
</organism>
<dbReference type="RefSeq" id="WP_132871652.1">
    <property type="nucleotide sequence ID" value="NZ_SMGG01000003.1"/>
</dbReference>
<gene>
    <name evidence="2" type="ORF">C8D98_0463</name>
</gene>
<dbReference type="InterPro" id="IPR027417">
    <property type="entry name" value="P-loop_NTPase"/>
</dbReference>
<dbReference type="PANTHER" id="PTHR42990">
    <property type="entry name" value="ATPASE"/>
    <property type="match status" value="1"/>
</dbReference>
<dbReference type="SUPFAM" id="SSF52540">
    <property type="entry name" value="P-loop containing nucleoside triphosphate hydrolases"/>
    <property type="match status" value="1"/>
</dbReference>
<dbReference type="EMBL" id="SMGG01000003">
    <property type="protein sequence ID" value="TCK61956.1"/>
    <property type="molecule type" value="Genomic_DNA"/>
</dbReference>
<dbReference type="Pfam" id="PF13173">
    <property type="entry name" value="AAA_14"/>
    <property type="match status" value="1"/>
</dbReference>
<protein>
    <recommendedName>
        <fullName evidence="1">AAA+ ATPase domain-containing protein</fullName>
    </recommendedName>
</protein>
<proteinExistence type="predicted"/>
<name>A0A4R1KBQ5_9BACT</name>
<evidence type="ECO:0000313" key="2">
    <source>
        <dbReference type="EMBL" id="TCK61956.1"/>
    </source>
</evidence>
<keyword evidence="3" id="KW-1185">Reference proteome</keyword>
<comment type="caution">
    <text evidence="2">The sequence shown here is derived from an EMBL/GenBank/DDBJ whole genome shotgun (WGS) entry which is preliminary data.</text>
</comment>
<reference evidence="2 3" key="1">
    <citation type="submission" date="2019-03" db="EMBL/GenBank/DDBJ databases">
        <title>Genomic Encyclopedia of Type Strains, Phase IV (KMG-IV): sequencing the most valuable type-strain genomes for metagenomic binning, comparative biology and taxonomic classification.</title>
        <authorList>
            <person name="Goeker M."/>
        </authorList>
    </citation>
    <scope>NUCLEOTIDE SEQUENCE [LARGE SCALE GENOMIC DNA]</scope>
    <source>
        <strain evidence="2 3">DSM 24984</strain>
    </source>
</reference>
<evidence type="ECO:0000259" key="1">
    <source>
        <dbReference type="SMART" id="SM00382"/>
    </source>
</evidence>
<dbReference type="AlphaFoldDB" id="A0A4R1KBQ5"/>
<dbReference type="InterPro" id="IPR003593">
    <property type="entry name" value="AAA+_ATPase"/>
</dbReference>
<sequence>MFDLDLWFAEQAIAMKKLPSADSRYLFNKIHWDNNCIGILGARGVGKTTMMMQYLKSKYDGKTNALYVSVDNPRFQDLPLNEFAAEFAKNGGELLCLDEVHKYPDWSKHIKAICDTRPDLKVVFSGSSLLQMNMQDADLSRRAAFYHLDGLSFREYLNLAYGMQLGIYSLEDLLKNHIDIAGDVISKFPKVLKVFSEYLSYGYYPFFLNDKPTYHMKLSNTIREVLETDMGFVCDIKYAKIHQIKKLLYMLATTPPYELKKTGLSEVTGIDRVTMNEYLIYLREAGLVNLVKPAGRGDGAVRKSEKLLMNNSNLLFAISSKPDIGTVREVFFVNQLNNYYRMQDNFLSVSLECAKSGDYTADGITFEIGGKDKGFKQIKDIENAYVAAADLEIGYGNKIPLWLFGMMY</sequence>
<evidence type="ECO:0000313" key="3">
    <source>
        <dbReference type="Proteomes" id="UP000294614"/>
    </source>
</evidence>
<accession>A0A4R1KBQ5</accession>
<dbReference type="OrthoDB" id="9768467at2"/>